<evidence type="ECO:0000256" key="7">
    <source>
        <dbReference type="ARBA" id="ARBA00022801"/>
    </source>
</evidence>
<dbReference type="InterPro" id="IPR050155">
    <property type="entry name" value="HAD-like_hydrolase_sf"/>
</dbReference>
<protein>
    <recommendedName>
        <fullName evidence="5">phosphoglycolate phosphatase</fullName>
        <ecNumber evidence="5">3.1.3.18</ecNumber>
    </recommendedName>
</protein>
<dbReference type="InterPro" id="IPR037512">
    <property type="entry name" value="PGPase_prok"/>
</dbReference>
<dbReference type="PRINTS" id="PR00413">
    <property type="entry name" value="HADHALOGNASE"/>
</dbReference>
<dbReference type="InterPro" id="IPR036412">
    <property type="entry name" value="HAD-like_sf"/>
</dbReference>
<comment type="caution">
    <text evidence="10">The sequence shown here is derived from an EMBL/GenBank/DDBJ whole genome shotgun (WGS) entry which is preliminary data.</text>
</comment>
<dbReference type="NCBIfam" id="TIGR01449">
    <property type="entry name" value="PGP_bact"/>
    <property type="match status" value="1"/>
</dbReference>
<dbReference type="GO" id="GO:0006281">
    <property type="term" value="P:DNA repair"/>
    <property type="evidence" value="ECO:0007669"/>
    <property type="project" value="TreeGrafter"/>
</dbReference>
<dbReference type="AlphaFoldDB" id="A0A8I1GHL2"/>
<accession>A0A8I1GHL2</accession>
<gene>
    <name evidence="10" type="primary">gph</name>
    <name evidence="10" type="ORF">JDN41_15875</name>
</gene>
<evidence type="ECO:0000256" key="8">
    <source>
        <dbReference type="ARBA" id="ARBA00022842"/>
    </source>
</evidence>
<evidence type="ECO:0000313" key="11">
    <source>
        <dbReference type="Proteomes" id="UP000623250"/>
    </source>
</evidence>
<dbReference type="GO" id="GO:0005829">
    <property type="term" value="C:cytosol"/>
    <property type="evidence" value="ECO:0007669"/>
    <property type="project" value="TreeGrafter"/>
</dbReference>
<dbReference type="Gene3D" id="3.40.50.1000">
    <property type="entry name" value="HAD superfamily/HAD-like"/>
    <property type="match status" value="1"/>
</dbReference>
<dbReference type="InterPro" id="IPR023214">
    <property type="entry name" value="HAD_sf"/>
</dbReference>
<dbReference type="EC" id="3.1.3.18" evidence="5"/>
<dbReference type="PANTHER" id="PTHR43434">
    <property type="entry name" value="PHOSPHOGLYCOLATE PHOSPHATASE"/>
    <property type="match status" value="1"/>
</dbReference>
<comment type="catalytic activity">
    <reaction evidence="1">
        <text>2-phosphoglycolate + H2O = glycolate + phosphate</text>
        <dbReference type="Rhea" id="RHEA:14369"/>
        <dbReference type="ChEBI" id="CHEBI:15377"/>
        <dbReference type="ChEBI" id="CHEBI:29805"/>
        <dbReference type="ChEBI" id="CHEBI:43474"/>
        <dbReference type="ChEBI" id="CHEBI:58033"/>
        <dbReference type="EC" id="3.1.3.18"/>
    </reaction>
</comment>
<dbReference type="Gene3D" id="1.10.150.240">
    <property type="entry name" value="Putative phosphatase, domain 2"/>
    <property type="match status" value="1"/>
</dbReference>
<dbReference type="GO" id="GO:0046872">
    <property type="term" value="F:metal ion binding"/>
    <property type="evidence" value="ECO:0007669"/>
    <property type="project" value="UniProtKB-KW"/>
</dbReference>
<evidence type="ECO:0000256" key="9">
    <source>
        <dbReference type="ARBA" id="ARBA00023277"/>
    </source>
</evidence>
<name>A0A8I1GHL2_9HYPH</name>
<evidence type="ECO:0000256" key="3">
    <source>
        <dbReference type="ARBA" id="ARBA00004818"/>
    </source>
</evidence>
<comment type="similarity">
    <text evidence="4">Belongs to the HAD-like hydrolase superfamily. CbbY/CbbZ/Gph/YieH family.</text>
</comment>
<dbReference type="NCBIfam" id="TIGR01549">
    <property type="entry name" value="HAD-SF-IA-v1"/>
    <property type="match status" value="1"/>
</dbReference>
<evidence type="ECO:0000313" key="10">
    <source>
        <dbReference type="EMBL" id="MBJ7545033.1"/>
    </source>
</evidence>
<dbReference type="GO" id="GO:0005975">
    <property type="term" value="P:carbohydrate metabolic process"/>
    <property type="evidence" value="ECO:0007669"/>
    <property type="project" value="InterPro"/>
</dbReference>
<keyword evidence="9" id="KW-0119">Carbohydrate metabolism</keyword>
<evidence type="ECO:0000256" key="2">
    <source>
        <dbReference type="ARBA" id="ARBA00001946"/>
    </source>
</evidence>
<dbReference type="SUPFAM" id="SSF56784">
    <property type="entry name" value="HAD-like"/>
    <property type="match status" value="1"/>
</dbReference>
<evidence type="ECO:0000256" key="6">
    <source>
        <dbReference type="ARBA" id="ARBA00022723"/>
    </source>
</evidence>
<dbReference type="EMBL" id="JAEMUK010000084">
    <property type="protein sequence ID" value="MBJ7545033.1"/>
    <property type="molecule type" value="Genomic_DNA"/>
</dbReference>
<dbReference type="SFLD" id="SFLDG01135">
    <property type="entry name" value="C1.5.6:_HAD__Beta-PGM__Phospha"/>
    <property type="match status" value="1"/>
</dbReference>
<dbReference type="PANTHER" id="PTHR43434:SF1">
    <property type="entry name" value="PHOSPHOGLYCOLATE PHOSPHATASE"/>
    <property type="match status" value="1"/>
</dbReference>
<comment type="pathway">
    <text evidence="3">Organic acid metabolism; glycolate biosynthesis; glycolate from 2-phosphoglycolate: step 1/1.</text>
</comment>
<dbReference type="Proteomes" id="UP000623250">
    <property type="component" value="Unassembled WGS sequence"/>
</dbReference>
<dbReference type="NCBIfam" id="TIGR01509">
    <property type="entry name" value="HAD-SF-IA-v3"/>
    <property type="match status" value="1"/>
</dbReference>
<dbReference type="SFLD" id="SFLDG01129">
    <property type="entry name" value="C1.5:_HAD__Beta-PGM__Phosphata"/>
    <property type="match status" value="1"/>
</dbReference>
<organism evidence="10 11">
    <name type="scientific">Rhodomicrobium udaipurense</name>
    <dbReference type="NCBI Taxonomy" id="1202716"/>
    <lineage>
        <taxon>Bacteria</taxon>
        <taxon>Pseudomonadati</taxon>
        <taxon>Pseudomonadota</taxon>
        <taxon>Alphaproteobacteria</taxon>
        <taxon>Hyphomicrobiales</taxon>
        <taxon>Hyphomicrobiaceae</taxon>
        <taxon>Rhodomicrobium</taxon>
    </lineage>
</organism>
<proteinExistence type="inferred from homology"/>
<sequence>MPSLIFVTPLSSHKMTTWPGIVPAIDISRLGTAENEEQGVTGEPNWPRAVVFDLDGTLIDSAPDITHALNTATGKRGLAPFAMDEVKAMVGGGVPTLVERALIARGLPHPDITPVVQDFIVAYRENLTTHTTIYPGARALLEQLKAEGRKLGLCTNKHHAATLAILQKLDLAKYFNCVIGEREGQPRKPNPGPLLDVLTALDVSECCAVMVGDSEADVECAKAAGVRSVVVTFGYSRTAPELLGGDALISSLGELPQALGSMRSDA</sequence>
<evidence type="ECO:0000256" key="1">
    <source>
        <dbReference type="ARBA" id="ARBA00000830"/>
    </source>
</evidence>
<keyword evidence="6" id="KW-0479">Metal-binding</keyword>
<dbReference type="InterPro" id="IPR041492">
    <property type="entry name" value="HAD_2"/>
</dbReference>
<dbReference type="RefSeq" id="WP_081796776.1">
    <property type="nucleotide sequence ID" value="NZ_JAEMUK010000084.1"/>
</dbReference>
<evidence type="ECO:0000256" key="5">
    <source>
        <dbReference type="ARBA" id="ARBA00013078"/>
    </source>
</evidence>
<keyword evidence="8" id="KW-0460">Magnesium</keyword>
<dbReference type="InterPro" id="IPR006439">
    <property type="entry name" value="HAD-SF_hydro_IA"/>
</dbReference>
<evidence type="ECO:0000256" key="4">
    <source>
        <dbReference type="ARBA" id="ARBA00006171"/>
    </source>
</evidence>
<dbReference type="SFLD" id="SFLDS00003">
    <property type="entry name" value="Haloacid_Dehalogenase"/>
    <property type="match status" value="1"/>
</dbReference>
<dbReference type="GO" id="GO:0008967">
    <property type="term" value="F:phosphoglycolate phosphatase activity"/>
    <property type="evidence" value="ECO:0007669"/>
    <property type="project" value="UniProtKB-EC"/>
</dbReference>
<dbReference type="InterPro" id="IPR023198">
    <property type="entry name" value="PGP-like_dom2"/>
</dbReference>
<reference evidence="10 11" key="1">
    <citation type="submission" date="2020-12" db="EMBL/GenBank/DDBJ databases">
        <title>Revised draft genomes of Rhodomicrobium vannielii ATCC 17100 and Rhodomicrobium udaipurense JA643.</title>
        <authorList>
            <person name="Conners E.M."/>
            <person name="Davenport E.J."/>
            <person name="Bose A."/>
        </authorList>
    </citation>
    <scope>NUCLEOTIDE SEQUENCE [LARGE SCALE GENOMIC DNA]</scope>
    <source>
        <strain evidence="10 11">JA643</strain>
    </source>
</reference>
<comment type="cofactor">
    <cofactor evidence="2">
        <name>Mg(2+)</name>
        <dbReference type="ChEBI" id="CHEBI:18420"/>
    </cofactor>
</comment>
<keyword evidence="11" id="KW-1185">Reference proteome</keyword>
<dbReference type="Pfam" id="PF13419">
    <property type="entry name" value="HAD_2"/>
    <property type="match status" value="1"/>
</dbReference>
<dbReference type="FunFam" id="3.40.50.1000:FF:000022">
    <property type="entry name" value="Phosphoglycolate phosphatase"/>
    <property type="match status" value="1"/>
</dbReference>
<keyword evidence="7 10" id="KW-0378">Hydrolase</keyword>